<reference evidence="2" key="2">
    <citation type="submission" date="2020-09" db="EMBL/GenBank/DDBJ databases">
        <authorList>
            <person name="Sun Q."/>
            <person name="Zhou Y."/>
        </authorList>
    </citation>
    <scope>NUCLEOTIDE SEQUENCE</scope>
    <source>
        <strain evidence="2">CGMCC 1.6333</strain>
    </source>
</reference>
<name>A0A917TD06_9BACI</name>
<organism evidence="2 3">
    <name type="scientific">Paraliobacillus quinghaiensis</name>
    <dbReference type="NCBI Taxonomy" id="470815"/>
    <lineage>
        <taxon>Bacteria</taxon>
        <taxon>Bacillati</taxon>
        <taxon>Bacillota</taxon>
        <taxon>Bacilli</taxon>
        <taxon>Bacillales</taxon>
        <taxon>Bacillaceae</taxon>
        <taxon>Paraliobacillus</taxon>
    </lineage>
</organism>
<reference evidence="2" key="1">
    <citation type="journal article" date="2014" name="Int. J. Syst. Evol. Microbiol.">
        <title>Complete genome sequence of Corynebacterium casei LMG S-19264T (=DSM 44701T), isolated from a smear-ripened cheese.</title>
        <authorList>
            <consortium name="US DOE Joint Genome Institute (JGI-PGF)"/>
            <person name="Walter F."/>
            <person name="Albersmeier A."/>
            <person name="Kalinowski J."/>
            <person name="Ruckert C."/>
        </authorList>
    </citation>
    <scope>NUCLEOTIDE SEQUENCE</scope>
    <source>
        <strain evidence="2">CGMCC 1.6333</strain>
    </source>
</reference>
<evidence type="ECO:0000313" key="2">
    <source>
        <dbReference type="EMBL" id="GGM18431.1"/>
    </source>
</evidence>
<feature type="transmembrane region" description="Helical" evidence="1">
    <location>
        <begin position="45"/>
        <end position="62"/>
    </location>
</feature>
<keyword evidence="1" id="KW-0472">Membrane</keyword>
<dbReference type="RefSeq" id="WP_117152497.1">
    <property type="nucleotide sequence ID" value="NZ_BMLG01000001.1"/>
</dbReference>
<sequence length="99" mass="11560">MQKCKDCNEKFSWSTVYRSVWKGRDDLIICETCGARHRSNIRNRFVNTFLVILPMIIFMNYFSPSDNFLVTIALGIVVGFFGSLLTPFLYTYRVDNENT</sequence>
<protein>
    <recommendedName>
        <fullName evidence="4">CXXC-20-CXXC protein</fullName>
    </recommendedName>
</protein>
<keyword evidence="3" id="KW-1185">Reference proteome</keyword>
<evidence type="ECO:0000313" key="3">
    <source>
        <dbReference type="Proteomes" id="UP000618460"/>
    </source>
</evidence>
<keyword evidence="1" id="KW-0812">Transmembrane</keyword>
<dbReference type="OrthoDB" id="2970506at2"/>
<comment type="caution">
    <text evidence="2">The sequence shown here is derived from an EMBL/GenBank/DDBJ whole genome shotgun (WGS) entry which is preliminary data.</text>
</comment>
<proteinExistence type="predicted"/>
<dbReference type="NCBIfam" id="TIGR04104">
    <property type="entry name" value="cxxc_20_cxxc"/>
    <property type="match status" value="1"/>
</dbReference>
<keyword evidence="1" id="KW-1133">Transmembrane helix</keyword>
<gene>
    <name evidence="2" type="ORF">GCM10011351_00250</name>
</gene>
<feature type="transmembrane region" description="Helical" evidence="1">
    <location>
        <begin position="68"/>
        <end position="90"/>
    </location>
</feature>
<dbReference type="EMBL" id="BMLG01000001">
    <property type="protein sequence ID" value="GGM18431.1"/>
    <property type="molecule type" value="Genomic_DNA"/>
</dbReference>
<dbReference type="InterPro" id="IPR026369">
    <property type="entry name" value="CxxC_20_CxxC"/>
</dbReference>
<dbReference type="AlphaFoldDB" id="A0A917TD06"/>
<dbReference type="Proteomes" id="UP000618460">
    <property type="component" value="Unassembled WGS sequence"/>
</dbReference>
<evidence type="ECO:0008006" key="4">
    <source>
        <dbReference type="Google" id="ProtNLM"/>
    </source>
</evidence>
<evidence type="ECO:0000256" key="1">
    <source>
        <dbReference type="SAM" id="Phobius"/>
    </source>
</evidence>
<accession>A0A917TD06</accession>